<evidence type="ECO:0000313" key="3">
    <source>
        <dbReference type="EMBL" id="MCZ8371367.1"/>
    </source>
</evidence>
<dbReference type="InterPro" id="IPR025665">
    <property type="entry name" value="Beta-barrel_OMP_2"/>
</dbReference>
<organism evidence="3 4">
    <name type="scientific">Phocaeicola acetigenes</name>
    <dbReference type="NCBI Taxonomy" id="3016083"/>
    <lineage>
        <taxon>Bacteria</taxon>
        <taxon>Pseudomonadati</taxon>
        <taxon>Bacteroidota</taxon>
        <taxon>Bacteroidia</taxon>
        <taxon>Bacteroidales</taxon>
        <taxon>Bacteroidaceae</taxon>
        <taxon>Phocaeicola</taxon>
    </lineage>
</organism>
<dbReference type="Proteomes" id="UP001141933">
    <property type="component" value="Unassembled WGS sequence"/>
</dbReference>
<gene>
    <name evidence="3" type="ORF">O6P32_01410</name>
</gene>
<proteinExistence type="predicted"/>
<feature type="chain" id="PRO_5045485715" evidence="1">
    <location>
        <begin position="18"/>
        <end position="244"/>
    </location>
</feature>
<reference evidence="3" key="1">
    <citation type="submission" date="2022-12" db="EMBL/GenBank/DDBJ databases">
        <title>Phocaeicola acetigenes sp. nov., isolated feces from a healthy human.</title>
        <authorList>
            <person name="Do H."/>
            <person name="Ha Y.B."/>
            <person name="Kim J.-S."/>
            <person name="Suh M.K."/>
            <person name="Kim H.S."/>
            <person name="Lee J.-S."/>
        </authorList>
    </citation>
    <scope>NUCLEOTIDE SEQUENCE</scope>
    <source>
        <strain evidence="3">KGMB11183</strain>
    </source>
</reference>
<protein>
    <submittedName>
        <fullName evidence="3">Porin family protein</fullName>
    </submittedName>
</protein>
<dbReference type="RefSeq" id="WP_269876401.1">
    <property type="nucleotide sequence ID" value="NZ_JAPZVM010000001.1"/>
</dbReference>
<sequence length="244" mass="28205">MRRIALLILLWHFFVCADLWAQSAENLQSGVHDAKVNIGVKAGFNSSMFFIDEFKLGDYSLDHIQNNYKVGYFASFFVRFNLKKHHFLQTEASYHIAKGSISINQTTENIDFLKSNALVKTTIHSVDVPLLYGYKFVDVYPYGMAFFVGPKVAYTWDKYTKCEYTGFYQQDIKESIRPFNFSAVIGLAVNVSNIFFDFRYEMGLHNMSEGVDFNRGVTEAPYNEQEIIIKRRRNVMSFSLGVIF</sequence>
<evidence type="ECO:0000313" key="4">
    <source>
        <dbReference type="Proteomes" id="UP001141933"/>
    </source>
</evidence>
<accession>A0ABT4PE87</accession>
<feature type="domain" description="Outer membrane protein beta-barrel" evidence="2">
    <location>
        <begin position="20"/>
        <end position="208"/>
    </location>
</feature>
<keyword evidence="4" id="KW-1185">Reference proteome</keyword>
<evidence type="ECO:0000259" key="2">
    <source>
        <dbReference type="Pfam" id="PF13568"/>
    </source>
</evidence>
<comment type="caution">
    <text evidence="3">The sequence shown here is derived from an EMBL/GenBank/DDBJ whole genome shotgun (WGS) entry which is preliminary data.</text>
</comment>
<evidence type="ECO:0000256" key="1">
    <source>
        <dbReference type="SAM" id="SignalP"/>
    </source>
</evidence>
<dbReference type="Pfam" id="PF13568">
    <property type="entry name" value="OMP_b-brl_2"/>
    <property type="match status" value="1"/>
</dbReference>
<name>A0ABT4PE87_9BACT</name>
<dbReference type="EMBL" id="JAPZVM010000001">
    <property type="protein sequence ID" value="MCZ8371367.1"/>
    <property type="molecule type" value="Genomic_DNA"/>
</dbReference>
<keyword evidence="1" id="KW-0732">Signal</keyword>
<feature type="signal peptide" evidence="1">
    <location>
        <begin position="1"/>
        <end position="17"/>
    </location>
</feature>